<feature type="compositionally biased region" description="Low complexity" evidence="8">
    <location>
        <begin position="311"/>
        <end position="364"/>
    </location>
</feature>
<evidence type="ECO:0000256" key="2">
    <source>
        <dbReference type="ARBA" id="ARBA00022527"/>
    </source>
</evidence>
<keyword evidence="4 7" id="KW-0547">Nucleotide-binding</keyword>
<gene>
    <name evidence="11" type="ORF">GCM10009838_48200</name>
</gene>
<dbReference type="PANTHER" id="PTHR43289">
    <property type="entry name" value="MITOGEN-ACTIVATED PROTEIN KINASE KINASE KINASE 20-RELATED"/>
    <property type="match status" value="1"/>
</dbReference>
<evidence type="ECO:0000259" key="10">
    <source>
        <dbReference type="PROSITE" id="PS50011"/>
    </source>
</evidence>
<evidence type="ECO:0000256" key="7">
    <source>
        <dbReference type="PROSITE-ProRule" id="PRU10141"/>
    </source>
</evidence>
<name>A0ABP5DJ93_9ACTN</name>
<feature type="compositionally biased region" description="Basic and acidic residues" evidence="8">
    <location>
        <begin position="452"/>
        <end position="461"/>
    </location>
</feature>
<feature type="compositionally biased region" description="Low complexity" evidence="8">
    <location>
        <begin position="480"/>
        <end position="537"/>
    </location>
</feature>
<dbReference type="PROSITE" id="PS00107">
    <property type="entry name" value="PROTEIN_KINASE_ATP"/>
    <property type="match status" value="1"/>
</dbReference>
<feature type="domain" description="Protein kinase" evidence="10">
    <location>
        <begin position="9"/>
        <end position="267"/>
    </location>
</feature>
<evidence type="ECO:0000256" key="8">
    <source>
        <dbReference type="SAM" id="MobiDB-lite"/>
    </source>
</evidence>
<evidence type="ECO:0000256" key="9">
    <source>
        <dbReference type="SAM" id="Phobius"/>
    </source>
</evidence>
<keyword evidence="2" id="KW-0723">Serine/threonine-protein kinase</keyword>
<comment type="caution">
    <text evidence="11">The sequence shown here is derived from an EMBL/GenBank/DDBJ whole genome shotgun (WGS) entry which is preliminary data.</text>
</comment>
<dbReference type="CDD" id="cd14014">
    <property type="entry name" value="STKc_PknB_like"/>
    <property type="match status" value="1"/>
</dbReference>
<dbReference type="SUPFAM" id="SSF56112">
    <property type="entry name" value="Protein kinase-like (PK-like)"/>
    <property type="match status" value="1"/>
</dbReference>
<keyword evidence="9" id="KW-0472">Membrane</keyword>
<dbReference type="InterPro" id="IPR008271">
    <property type="entry name" value="Ser/Thr_kinase_AS"/>
</dbReference>
<evidence type="ECO:0000256" key="5">
    <source>
        <dbReference type="ARBA" id="ARBA00022777"/>
    </source>
</evidence>
<feature type="region of interest" description="Disordered" evidence="8">
    <location>
        <begin position="644"/>
        <end position="669"/>
    </location>
</feature>
<keyword evidence="3" id="KW-0808">Transferase</keyword>
<organism evidence="11 12">
    <name type="scientific">Catenulispora subtropica</name>
    <dbReference type="NCBI Taxonomy" id="450798"/>
    <lineage>
        <taxon>Bacteria</taxon>
        <taxon>Bacillati</taxon>
        <taxon>Actinomycetota</taxon>
        <taxon>Actinomycetes</taxon>
        <taxon>Catenulisporales</taxon>
        <taxon>Catenulisporaceae</taxon>
        <taxon>Catenulispora</taxon>
    </lineage>
</organism>
<accession>A0ABP5DJ93</accession>
<dbReference type="PANTHER" id="PTHR43289:SF6">
    <property type="entry name" value="SERINE_THREONINE-PROTEIN KINASE NEKL-3"/>
    <property type="match status" value="1"/>
</dbReference>
<evidence type="ECO:0000256" key="3">
    <source>
        <dbReference type="ARBA" id="ARBA00022679"/>
    </source>
</evidence>
<keyword evidence="9" id="KW-1133">Transmembrane helix</keyword>
<feature type="compositionally biased region" description="Basic and acidic residues" evidence="8">
    <location>
        <begin position="558"/>
        <end position="568"/>
    </location>
</feature>
<dbReference type="Proteomes" id="UP001499854">
    <property type="component" value="Unassembled WGS sequence"/>
</dbReference>
<feature type="transmembrane region" description="Helical" evidence="9">
    <location>
        <begin position="589"/>
        <end position="610"/>
    </location>
</feature>
<protein>
    <recommendedName>
        <fullName evidence="1">non-specific serine/threonine protein kinase</fullName>
        <ecNumber evidence="1">2.7.11.1</ecNumber>
    </recommendedName>
</protein>
<feature type="region of interest" description="Disordered" evidence="8">
    <location>
        <begin position="304"/>
        <end position="364"/>
    </location>
</feature>
<evidence type="ECO:0000256" key="1">
    <source>
        <dbReference type="ARBA" id="ARBA00012513"/>
    </source>
</evidence>
<dbReference type="InterPro" id="IPR000719">
    <property type="entry name" value="Prot_kinase_dom"/>
</dbReference>
<dbReference type="PROSITE" id="PS50011">
    <property type="entry name" value="PROTEIN_KINASE_DOM"/>
    <property type="match status" value="1"/>
</dbReference>
<keyword evidence="5" id="KW-0418">Kinase</keyword>
<dbReference type="EC" id="2.7.11.1" evidence="1"/>
<feature type="binding site" evidence="7">
    <location>
        <position position="38"/>
    </location>
    <ligand>
        <name>ATP</name>
        <dbReference type="ChEBI" id="CHEBI:30616"/>
    </ligand>
</feature>
<sequence>MGRAIGSRYELDDEIGRGAFGAVWRGRVRATGEAVAIKVLLEEFAADADVVTRFLRERAALVGLNHRSLVRLRDLVVEGDILALVMQLVEGPDLKKYLAGRGRLAPDEAGLLVAEVAEGMAVAHSAGIVHRDIKPANVLLEQADGGLRPLLTDFGIARIADAPSVTRTHQVVGTPYYLAPEVVAGKKATPAADVYAAGIMLYELITGHPVFRGPDAVSVFRQHMNTVPERPAEIPQRLWPVIAAALVKEPEARPSAPVLAAQLRAAVGKVMDGPDGEPTHHLPIEHRYGTLRLPPITAAGYPGSGSGAGSAVGAAAGAGAEGPSGDVSMPTPGDGAPASAGAPTTAMPVSPGAAPASAGAPTTAMPAVSPAAAAAAAAAASAAAADIEPTVPVVRPANLPAPLPQRPQRADGRIAGWDAPSEPDAIGAGVSRRQPGPPQPQPLPTQMQRQLDQLHQERQPDPRQGQAHQRLSAYPPQPQFAPQGYQQPGPQGYQQPAPGQPYQAPGGRYQDQGGRYQDQYQDQGGYQPSQFQASAAAPPRPVAYTPNQPPVMPPRQPPPREREREQPRKQPPVQKTVVKRRRGMPLGCLIKLAILGLVGFGIYTGVNYAMAKINGASHDLNNWVSHEWHQIAQKINLEKDKLPDKVKPSINVPTDLPSIPSIPGGNKTP</sequence>
<feature type="compositionally biased region" description="Pro residues" evidence="8">
    <location>
        <begin position="547"/>
        <end position="557"/>
    </location>
</feature>
<keyword evidence="12" id="KW-1185">Reference proteome</keyword>
<keyword evidence="9" id="KW-0812">Transmembrane</keyword>
<reference evidence="12" key="1">
    <citation type="journal article" date="2019" name="Int. J. Syst. Evol. Microbiol.">
        <title>The Global Catalogue of Microorganisms (GCM) 10K type strain sequencing project: providing services to taxonomists for standard genome sequencing and annotation.</title>
        <authorList>
            <consortium name="The Broad Institute Genomics Platform"/>
            <consortium name="The Broad Institute Genome Sequencing Center for Infectious Disease"/>
            <person name="Wu L."/>
            <person name="Ma J."/>
        </authorList>
    </citation>
    <scope>NUCLEOTIDE SEQUENCE [LARGE SCALE GENOMIC DNA]</scope>
    <source>
        <strain evidence="12">JCM 16013</strain>
    </source>
</reference>
<dbReference type="PROSITE" id="PS00108">
    <property type="entry name" value="PROTEIN_KINASE_ST"/>
    <property type="match status" value="1"/>
</dbReference>
<dbReference type="EMBL" id="BAAAQM010000028">
    <property type="protein sequence ID" value="GAA1981337.1"/>
    <property type="molecule type" value="Genomic_DNA"/>
</dbReference>
<dbReference type="InterPro" id="IPR011009">
    <property type="entry name" value="Kinase-like_dom_sf"/>
</dbReference>
<evidence type="ECO:0000256" key="6">
    <source>
        <dbReference type="ARBA" id="ARBA00022840"/>
    </source>
</evidence>
<evidence type="ECO:0000313" key="11">
    <source>
        <dbReference type="EMBL" id="GAA1981337.1"/>
    </source>
</evidence>
<keyword evidence="6 7" id="KW-0067">ATP-binding</keyword>
<dbReference type="Pfam" id="PF00069">
    <property type="entry name" value="Pkinase"/>
    <property type="match status" value="1"/>
</dbReference>
<dbReference type="InterPro" id="IPR017441">
    <property type="entry name" value="Protein_kinase_ATP_BS"/>
</dbReference>
<feature type="region of interest" description="Disordered" evidence="8">
    <location>
        <begin position="396"/>
        <end position="576"/>
    </location>
</feature>
<evidence type="ECO:0000256" key="4">
    <source>
        <dbReference type="ARBA" id="ARBA00022741"/>
    </source>
</evidence>
<proteinExistence type="predicted"/>
<dbReference type="RefSeq" id="WP_344659364.1">
    <property type="nucleotide sequence ID" value="NZ_BAAAQM010000028.1"/>
</dbReference>
<dbReference type="Gene3D" id="1.10.510.10">
    <property type="entry name" value="Transferase(Phosphotransferase) domain 1"/>
    <property type="match status" value="1"/>
</dbReference>
<evidence type="ECO:0000313" key="12">
    <source>
        <dbReference type="Proteomes" id="UP001499854"/>
    </source>
</evidence>
<dbReference type="SMART" id="SM00220">
    <property type="entry name" value="S_TKc"/>
    <property type="match status" value="1"/>
</dbReference>